<protein>
    <submittedName>
        <fullName evidence="1">Uncharacterized protein</fullName>
    </submittedName>
</protein>
<dbReference type="AlphaFoldDB" id="A0A7J0F2C0"/>
<evidence type="ECO:0000313" key="1">
    <source>
        <dbReference type="EMBL" id="GFY92810.1"/>
    </source>
</evidence>
<name>A0A7J0F2C0_9ERIC</name>
<dbReference type="Proteomes" id="UP000585474">
    <property type="component" value="Unassembled WGS sequence"/>
</dbReference>
<sequence>MRASRVLKHLVTCGSVAVGDGESVNSNVDGIMEGCRWGNTKRWCGVKHWIARLTNTSRAQLAWFSSIWSFSVASVL</sequence>
<evidence type="ECO:0000313" key="2">
    <source>
        <dbReference type="Proteomes" id="UP000585474"/>
    </source>
</evidence>
<accession>A0A7J0F2C0</accession>
<proteinExistence type="predicted"/>
<organism evidence="1 2">
    <name type="scientific">Actinidia rufa</name>
    <dbReference type="NCBI Taxonomy" id="165716"/>
    <lineage>
        <taxon>Eukaryota</taxon>
        <taxon>Viridiplantae</taxon>
        <taxon>Streptophyta</taxon>
        <taxon>Embryophyta</taxon>
        <taxon>Tracheophyta</taxon>
        <taxon>Spermatophyta</taxon>
        <taxon>Magnoliopsida</taxon>
        <taxon>eudicotyledons</taxon>
        <taxon>Gunneridae</taxon>
        <taxon>Pentapetalae</taxon>
        <taxon>asterids</taxon>
        <taxon>Ericales</taxon>
        <taxon>Actinidiaceae</taxon>
        <taxon>Actinidia</taxon>
    </lineage>
</organism>
<reference evidence="1 2" key="1">
    <citation type="submission" date="2019-07" db="EMBL/GenBank/DDBJ databases">
        <title>De Novo Assembly of kiwifruit Actinidia rufa.</title>
        <authorList>
            <person name="Sugita-Konishi S."/>
            <person name="Sato K."/>
            <person name="Mori E."/>
            <person name="Abe Y."/>
            <person name="Kisaki G."/>
            <person name="Hamano K."/>
            <person name="Suezawa K."/>
            <person name="Otani M."/>
            <person name="Fukuda T."/>
            <person name="Manabe T."/>
            <person name="Gomi K."/>
            <person name="Tabuchi M."/>
            <person name="Akimitsu K."/>
            <person name="Kataoka I."/>
        </authorList>
    </citation>
    <scope>NUCLEOTIDE SEQUENCE [LARGE SCALE GENOMIC DNA]</scope>
    <source>
        <strain evidence="2">cv. Fuchu</strain>
    </source>
</reference>
<comment type="caution">
    <text evidence="1">The sequence shown here is derived from an EMBL/GenBank/DDBJ whole genome shotgun (WGS) entry which is preliminary data.</text>
</comment>
<keyword evidence="2" id="KW-1185">Reference proteome</keyword>
<gene>
    <name evidence="1" type="ORF">Acr_08g0012060</name>
</gene>
<dbReference type="EMBL" id="BJWL01000008">
    <property type="protein sequence ID" value="GFY92810.1"/>
    <property type="molecule type" value="Genomic_DNA"/>
</dbReference>